<reference evidence="2 3" key="1">
    <citation type="journal article" date="2019" name="Commun. Biol.">
        <title>The bagworm genome reveals a unique fibroin gene that provides high tensile strength.</title>
        <authorList>
            <person name="Kono N."/>
            <person name="Nakamura H."/>
            <person name="Ohtoshi R."/>
            <person name="Tomita M."/>
            <person name="Numata K."/>
            <person name="Arakawa K."/>
        </authorList>
    </citation>
    <scope>NUCLEOTIDE SEQUENCE [LARGE SCALE GENOMIC DNA]</scope>
</reference>
<protein>
    <submittedName>
        <fullName evidence="2">Uncharacterized protein</fullName>
    </submittedName>
</protein>
<gene>
    <name evidence="2" type="ORF">EVAR_29112_1</name>
</gene>
<dbReference type="EMBL" id="BGZK01000372">
    <property type="protein sequence ID" value="GBP39882.1"/>
    <property type="molecule type" value="Genomic_DNA"/>
</dbReference>
<feature type="compositionally biased region" description="Basic and acidic residues" evidence="1">
    <location>
        <begin position="41"/>
        <end position="52"/>
    </location>
</feature>
<name>A0A4C1VNA5_EUMVA</name>
<accession>A0A4C1VNA5</accession>
<proteinExistence type="predicted"/>
<feature type="region of interest" description="Disordered" evidence="1">
    <location>
        <begin position="34"/>
        <end position="79"/>
    </location>
</feature>
<evidence type="ECO:0000313" key="3">
    <source>
        <dbReference type="Proteomes" id="UP000299102"/>
    </source>
</evidence>
<sequence length="119" mass="13508">MVGLEGLLPQFIMSFYRRAKPSIRISTAKQLMRLKQKSRERKVTKSMSDHAHYRVPKPLLQRSVTDKTSAAEKKEGSGALNLRTQAIQSNVVCDLERQSFMRWTVLKNSSGRFAAARLG</sequence>
<dbReference type="Proteomes" id="UP000299102">
    <property type="component" value="Unassembled WGS sequence"/>
</dbReference>
<organism evidence="2 3">
    <name type="scientific">Eumeta variegata</name>
    <name type="common">Bagworm moth</name>
    <name type="synonym">Eumeta japonica</name>
    <dbReference type="NCBI Taxonomy" id="151549"/>
    <lineage>
        <taxon>Eukaryota</taxon>
        <taxon>Metazoa</taxon>
        <taxon>Ecdysozoa</taxon>
        <taxon>Arthropoda</taxon>
        <taxon>Hexapoda</taxon>
        <taxon>Insecta</taxon>
        <taxon>Pterygota</taxon>
        <taxon>Neoptera</taxon>
        <taxon>Endopterygota</taxon>
        <taxon>Lepidoptera</taxon>
        <taxon>Glossata</taxon>
        <taxon>Ditrysia</taxon>
        <taxon>Tineoidea</taxon>
        <taxon>Psychidae</taxon>
        <taxon>Oiketicinae</taxon>
        <taxon>Eumeta</taxon>
    </lineage>
</organism>
<evidence type="ECO:0000256" key="1">
    <source>
        <dbReference type="SAM" id="MobiDB-lite"/>
    </source>
</evidence>
<keyword evidence="3" id="KW-1185">Reference proteome</keyword>
<comment type="caution">
    <text evidence="2">The sequence shown here is derived from an EMBL/GenBank/DDBJ whole genome shotgun (WGS) entry which is preliminary data.</text>
</comment>
<dbReference type="AlphaFoldDB" id="A0A4C1VNA5"/>
<evidence type="ECO:0000313" key="2">
    <source>
        <dbReference type="EMBL" id="GBP39882.1"/>
    </source>
</evidence>